<dbReference type="EMBL" id="CP036272">
    <property type="protein sequence ID" value="QDT60083.1"/>
    <property type="molecule type" value="Genomic_DNA"/>
</dbReference>
<dbReference type="GO" id="GO:0006313">
    <property type="term" value="P:DNA transposition"/>
    <property type="evidence" value="ECO:0007669"/>
    <property type="project" value="InterPro"/>
</dbReference>
<evidence type="ECO:0000259" key="4">
    <source>
        <dbReference type="Pfam" id="PF02371"/>
    </source>
</evidence>
<dbReference type="PANTHER" id="PTHR33055">
    <property type="entry name" value="TRANSPOSASE FOR INSERTION SEQUENCE ELEMENT IS1111A"/>
    <property type="match status" value="1"/>
</dbReference>
<dbReference type="Proteomes" id="UP000315003">
    <property type="component" value="Chromosome"/>
</dbReference>
<accession>A0A517SVG2</accession>
<protein>
    <submittedName>
        <fullName evidence="5">Transposase</fullName>
    </submittedName>
</protein>
<dbReference type="InterPro" id="IPR047650">
    <property type="entry name" value="Transpos_IS110"/>
</dbReference>
<dbReference type="Pfam" id="PF01548">
    <property type="entry name" value="DEDD_Tnp_IS110"/>
    <property type="match status" value="1"/>
</dbReference>
<evidence type="ECO:0000259" key="3">
    <source>
        <dbReference type="Pfam" id="PF01548"/>
    </source>
</evidence>
<evidence type="ECO:0000256" key="1">
    <source>
        <dbReference type="SAM" id="Coils"/>
    </source>
</evidence>
<feature type="region of interest" description="Disordered" evidence="2">
    <location>
        <begin position="1"/>
        <end position="28"/>
    </location>
</feature>
<evidence type="ECO:0000313" key="5">
    <source>
        <dbReference type="EMBL" id="QDT60083.1"/>
    </source>
</evidence>
<dbReference type="NCBIfam" id="NF033542">
    <property type="entry name" value="transpos_IS110"/>
    <property type="match status" value="1"/>
</dbReference>
<feature type="domain" description="Transposase IS110-like N-terminal" evidence="3">
    <location>
        <begin position="136"/>
        <end position="277"/>
    </location>
</feature>
<dbReference type="Pfam" id="PF02371">
    <property type="entry name" value="Transposase_20"/>
    <property type="match status" value="1"/>
</dbReference>
<sequence length="443" mass="48807">MLARTNALKAPCELRPSSRESRLPRENLGKRNLNQIDHLFKAVRAITHPCMLHSSGVSLDTTDAVALASERSEEAKATAADGRSLTLECCNADTVREPDRRRPLVNSPYSRLSRDKLSSSHLQGRDTSKMSFQHFIGIDVSKAKLDLAFDEQATTTVVPNDPKGIDELVDLLPEAKSCLIVIEATGNYERPLAVRLVEAGHVVSVVNPRQVRDFAKAIGQLAKTDKIDARIIALFGKLTRPRAVAKTKQLQGELDQLVTRRRQLIGTRTAEKNRQGQAVSGAVCKSIQRVLDAINNDIKEIDREIQKLVQSDDDWKHRAELLGTMPGIGDVTSATIIAELPELGDLNRREIASLVGLAPFNRDSGQMRGKRSIFGGRGSVRSALYMAALSARRYNPAIAAFSKRLTEQGKPPKVVITACMRKILITLNTMVKTNTTWENPQNA</sequence>
<name>A0A517SVG2_9BACT</name>
<dbReference type="PANTHER" id="PTHR33055:SF13">
    <property type="entry name" value="TRANSPOSASE"/>
    <property type="match status" value="1"/>
</dbReference>
<evidence type="ECO:0000256" key="2">
    <source>
        <dbReference type="SAM" id="MobiDB-lite"/>
    </source>
</evidence>
<dbReference type="GO" id="GO:0004803">
    <property type="term" value="F:transposase activity"/>
    <property type="evidence" value="ECO:0007669"/>
    <property type="project" value="InterPro"/>
</dbReference>
<dbReference type="AlphaFoldDB" id="A0A517SVG2"/>
<dbReference type="InterPro" id="IPR003346">
    <property type="entry name" value="Transposase_20"/>
</dbReference>
<evidence type="ECO:0000313" key="6">
    <source>
        <dbReference type="Proteomes" id="UP000315003"/>
    </source>
</evidence>
<gene>
    <name evidence="5" type="ORF">SV7mr_26000</name>
</gene>
<feature type="compositionally biased region" description="Basic and acidic residues" evidence="2">
    <location>
        <begin position="112"/>
        <end position="124"/>
    </location>
</feature>
<feature type="compositionally biased region" description="Basic and acidic residues" evidence="2">
    <location>
        <begin position="16"/>
        <end position="28"/>
    </location>
</feature>
<feature type="coiled-coil region" evidence="1">
    <location>
        <begin position="284"/>
        <end position="311"/>
    </location>
</feature>
<organism evidence="5 6">
    <name type="scientific">Stieleria bergensis</name>
    <dbReference type="NCBI Taxonomy" id="2528025"/>
    <lineage>
        <taxon>Bacteria</taxon>
        <taxon>Pseudomonadati</taxon>
        <taxon>Planctomycetota</taxon>
        <taxon>Planctomycetia</taxon>
        <taxon>Pirellulales</taxon>
        <taxon>Pirellulaceae</taxon>
        <taxon>Stieleria</taxon>
    </lineage>
</organism>
<feature type="region of interest" description="Disordered" evidence="2">
    <location>
        <begin position="98"/>
        <end position="124"/>
    </location>
</feature>
<keyword evidence="6" id="KW-1185">Reference proteome</keyword>
<dbReference type="GO" id="GO:0003677">
    <property type="term" value="F:DNA binding"/>
    <property type="evidence" value="ECO:0007669"/>
    <property type="project" value="InterPro"/>
</dbReference>
<reference evidence="5 6" key="1">
    <citation type="submission" date="2019-02" db="EMBL/GenBank/DDBJ databases">
        <title>Deep-cultivation of Planctomycetes and their phenomic and genomic characterization uncovers novel biology.</title>
        <authorList>
            <person name="Wiegand S."/>
            <person name="Jogler M."/>
            <person name="Boedeker C."/>
            <person name="Pinto D."/>
            <person name="Vollmers J."/>
            <person name="Rivas-Marin E."/>
            <person name="Kohn T."/>
            <person name="Peeters S.H."/>
            <person name="Heuer A."/>
            <person name="Rast P."/>
            <person name="Oberbeckmann S."/>
            <person name="Bunk B."/>
            <person name="Jeske O."/>
            <person name="Meyerdierks A."/>
            <person name="Storesund J.E."/>
            <person name="Kallscheuer N."/>
            <person name="Luecker S."/>
            <person name="Lage O.M."/>
            <person name="Pohl T."/>
            <person name="Merkel B.J."/>
            <person name="Hornburger P."/>
            <person name="Mueller R.-W."/>
            <person name="Bruemmer F."/>
            <person name="Labrenz M."/>
            <person name="Spormann A.M."/>
            <person name="Op den Camp H."/>
            <person name="Overmann J."/>
            <person name="Amann R."/>
            <person name="Jetten M.S.M."/>
            <person name="Mascher T."/>
            <person name="Medema M.H."/>
            <person name="Devos D.P."/>
            <person name="Kaster A.-K."/>
            <person name="Ovreas L."/>
            <person name="Rohde M."/>
            <person name="Galperin M.Y."/>
            <person name="Jogler C."/>
        </authorList>
    </citation>
    <scope>NUCLEOTIDE SEQUENCE [LARGE SCALE GENOMIC DNA]</scope>
    <source>
        <strain evidence="5 6">SV_7m_r</strain>
    </source>
</reference>
<feature type="domain" description="Transposase IS116/IS110/IS902 C-terminal" evidence="4">
    <location>
        <begin position="319"/>
        <end position="401"/>
    </location>
</feature>
<keyword evidence="1" id="KW-0175">Coiled coil</keyword>
<proteinExistence type="predicted"/>
<dbReference type="InterPro" id="IPR002525">
    <property type="entry name" value="Transp_IS110-like_N"/>
</dbReference>